<keyword evidence="4" id="KW-1185">Reference proteome</keyword>
<dbReference type="InterPro" id="IPR025338">
    <property type="entry name" value="DUF4244"/>
</dbReference>
<keyword evidence="2" id="KW-0472">Membrane</keyword>
<feature type="region of interest" description="Disordered" evidence="1">
    <location>
        <begin position="1"/>
        <end position="45"/>
    </location>
</feature>
<proteinExistence type="predicted"/>
<dbReference type="RefSeq" id="WP_319156898.1">
    <property type="nucleotide sequence ID" value="NZ_CP138359.1"/>
</dbReference>
<name>A0AAF0Z7L6_9MICO</name>
<accession>A0AAF0Z7L6</accession>
<dbReference type="Pfam" id="PF14029">
    <property type="entry name" value="DUF4244"/>
    <property type="match status" value="1"/>
</dbReference>
<dbReference type="Proteomes" id="UP001304340">
    <property type="component" value="Chromosome"/>
</dbReference>
<protein>
    <submittedName>
        <fullName evidence="3">DUF4244 domain-containing protein</fullName>
    </submittedName>
</protein>
<sequence>MTSTTLTLPAPVSLGRSVAHGEDGRHAEYDDQHDEHERRDEHAAAGLRRRWGTVVEQGTEAGMATAEYAIAMIAAVGFAGLLVTVLSSGTVRSLLTGLVTSALSIG</sequence>
<dbReference type="AlphaFoldDB" id="A0AAF0Z7L6"/>
<dbReference type="KEGG" id="sbil:SANBI_003259"/>
<keyword evidence="2" id="KW-1133">Transmembrane helix</keyword>
<reference evidence="4" key="1">
    <citation type="submission" date="2023-11" db="EMBL/GenBank/DDBJ databases">
        <authorList>
            <person name="Helweg L.P."/>
            <person name="Kiel A."/>
            <person name="Hitz F."/>
            <person name="Ruckert-Reed C."/>
            <person name="Busche T."/>
            <person name="Kaltschmidt B."/>
            <person name="Kaltschmidt C."/>
        </authorList>
    </citation>
    <scope>NUCLEOTIDE SEQUENCE [LARGE SCALE GENOMIC DNA]</scope>
    <source>
        <strain evidence="4">4.1</strain>
    </source>
</reference>
<gene>
    <name evidence="3" type="ORF">SANBI_003259</name>
</gene>
<evidence type="ECO:0000313" key="3">
    <source>
        <dbReference type="EMBL" id="WPF81936.1"/>
    </source>
</evidence>
<keyword evidence="2" id="KW-0812">Transmembrane</keyword>
<feature type="transmembrane region" description="Helical" evidence="2">
    <location>
        <begin position="68"/>
        <end position="86"/>
    </location>
</feature>
<dbReference type="EMBL" id="CP138359">
    <property type="protein sequence ID" value="WPF81936.1"/>
    <property type="molecule type" value="Genomic_DNA"/>
</dbReference>
<evidence type="ECO:0000256" key="1">
    <source>
        <dbReference type="SAM" id="MobiDB-lite"/>
    </source>
</evidence>
<feature type="compositionally biased region" description="Basic and acidic residues" evidence="1">
    <location>
        <begin position="19"/>
        <end position="43"/>
    </location>
</feature>
<evidence type="ECO:0000256" key="2">
    <source>
        <dbReference type="SAM" id="Phobius"/>
    </source>
</evidence>
<organism evidence="3 4">
    <name type="scientific">Sanguibacter biliveldensis</name>
    <dbReference type="NCBI Taxonomy" id="3030830"/>
    <lineage>
        <taxon>Bacteria</taxon>
        <taxon>Bacillati</taxon>
        <taxon>Actinomycetota</taxon>
        <taxon>Actinomycetes</taxon>
        <taxon>Micrococcales</taxon>
        <taxon>Sanguibacteraceae</taxon>
        <taxon>Sanguibacter</taxon>
    </lineage>
</organism>
<evidence type="ECO:0000313" key="4">
    <source>
        <dbReference type="Proteomes" id="UP001304340"/>
    </source>
</evidence>